<gene>
    <name evidence="1" type="ORF">Pyn_26618</name>
</gene>
<comment type="caution">
    <text evidence="1">The sequence shown here is derived from an EMBL/GenBank/DDBJ whole genome shotgun (WGS) entry which is preliminary data.</text>
</comment>
<keyword evidence="2" id="KW-1185">Reference proteome</keyword>
<dbReference type="AlphaFoldDB" id="A0A314UL59"/>
<dbReference type="EMBL" id="PJQY01003332">
    <property type="protein sequence ID" value="PQM38253.1"/>
    <property type="molecule type" value="Genomic_DNA"/>
</dbReference>
<name>A0A314UL59_PRUYE</name>
<evidence type="ECO:0000313" key="1">
    <source>
        <dbReference type="EMBL" id="PQM38253.1"/>
    </source>
</evidence>
<evidence type="ECO:0000313" key="2">
    <source>
        <dbReference type="Proteomes" id="UP000250321"/>
    </source>
</evidence>
<proteinExistence type="predicted"/>
<protein>
    <submittedName>
        <fullName evidence="1">Uncharacterized protein</fullName>
    </submittedName>
</protein>
<organism evidence="1 2">
    <name type="scientific">Prunus yedoensis var. nudiflora</name>
    <dbReference type="NCBI Taxonomy" id="2094558"/>
    <lineage>
        <taxon>Eukaryota</taxon>
        <taxon>Viridiplantae</taxon>
        <taxon>Streptophyta</taxon>
        <taxon>Embryophyta</taxon>
        <taxon>Tracheophyta</taxon>
        <taxon>Spermatophyta</taxon>
        <taxon>Magnoliopsida</taxon>
        <taxon>eudicotyledons</taxon>
        <taxon>Gunneridae</taxon>
        <taxon>Pentapetalae</taxon>
        <taxon>rosids</taxon>
        <taxon>fabids</taxon>
        <taxon>Rosales</taxon>
        <taxon>Rosaceae</taxon>
        <taxon>Amygdaloideae</taxon>
        <taxon>Amygdaleae</taxon>
        <taxon>Prunus</taxon>
    </lineage>
</organism>
<reference evidence="1 2" key="1">
    <citation type="submission" date="2018-02" db="EMBL/GenBank/DDBJ databases">
        <title>Draft genome of wild Prunus yedoensis var. nudiflora.</title>
        <authorList>
            <person name="Baek S."/>
            <person name="Kim J.-H."/>
            <person name="Choi K."/>
            <person name="Kim G.-B."/>
            <person name="Cho A."/>
            <person name="Jang H."/>
            <person name="Shin C.-H."/>
            <person name="Yu H.-J."/>
            <person name="Mun J.-H."/>
        </authorList>
    </citation>
    <scope>NUCLEOTIDE SEQUENCE [LARGE SCALE GENOMIC DNA]</scope>
    <source>
        <strain evidence="2">cv. Jeju island</strain>
        <tissue evidence="1">Leaf</tissue>
    </source>
</reference>
<accession>A0A314UL59</accession>
<sequence length="343" mass="35676">MFDFVLSFEAPGRKRSREAVNTEAAAVEAVQAGSPTAEVEVSELPRKRFLLVLSEGEDEEEVPPVAGTVGDTEVVAAGALDAEAIIAEALDAEAAVDEVAGEAATAEVAASETAAVEVADIEEAAIETPDGKAIAVGPGLVALVGSPPAGITVPSLAAIAPVEPSPVIPRRPSGITIRSPPRPSLPLFTAVVAPSPPIVSTVMAVTQEPLVEGELVVIEPLAISTSTLTPVASVNVSMLQITLVSGVGDRGLARGYRGLHSLFHSFQEPVSSDDLTELFASLHEEGSSSTSVALLDEDSRAAIERLRDFLHLGVNHMANARPSRNSDLALIRPWPSVYWTRPS</sequence>
<dbReference type="Proteomes" id="UP000250321">
    <property type="component" value="Unassembled WGS sequence"/>
</dbReference>